<dbReference type="Proteomes" id="UP000056252">
    <property type="component" value="Chromosome"/>
</dbReference>
<dbReference type="GO" id="GO:0005737">
    <property type="term" value="C:cytoplasm"/>
    <property type="evidence" value="ECO:0007669"/>
    <property type="project" value="TreeGrafter"/>
</dbReference>
<dbReference type="AlphaFoldDB" id="A0A0S2KME1"/>
<name>A0A0S2KME1_9BACT</name>
<feature type="domain" description="DJ-1/PfpI" evidence="1">
    <location>
        <begin position="3"/>
        <end position="163"/>
    </location>
</feature>
<dbReference type="KEGG" id="peo:AS203_10415"/>
<dbReference type="STRING" id="76123.AS203_10415"/>
<dbReference type="InterPro" id="IPR006287">
    <property type="entry name" value="DJ-1"/>
</dbReference>
<gene>
    <name evidence="2" type="ORF">AS203_10415</name>
</gene>
<sequence>MVKVYQFLATGFEETEALAPMDILRRGGVDVQTVSVTGTDYVESSHRVIVKADVRFEEADLSDADLLMIPGGMPGASNLNAHPGVREALLNQFKSGRRVSAICAAPMVLGSIGILKGKRATCYPGFEKYLDGAEYTRELCTVDDTITTGKGPAAAFVYGFCLLAQLTSEELAQKVKTDMLIDELKAHS</sequence>
<accession>A0A0S2KME1</accession>
<dbReference type="InterPro" id="IPR002818">
    <property type="entry name" value="DJ-1/PfpI"/>
</dbReference>
<dbReference type="PANTHER" id="PTHR48094">
    <property type="entry name" value="PROTEIN/NUCLEIC ACID DEGLYCASE DJ-1-RELATED"/>
    <property type="match status" value="1"/>
</dbReference>
<dbReference type="PANTHER" id="PTHR48094:SF12">
    <property type="entry name" value="PARKINSON DISEASE PROTEIN 7 HOMOLOG"/>
    <property type="match status" value="1"/>
</dbReference>
<dbReference type="eggNOG" id="COG0693">
    <property type="taxonomic scope" value="Bacteria"/>
</dbReference>
<dbReference type="NCBIfam" id="TIGR01383">
    <property type="entry name" value="not_thiJ"/>
    <property type="match status" value="1"/>
</dbReference>
<dbReference type="InterPro" id="IPR029062">
    <property type="entry name" value="Class_I_gatase-like"/>
</dbReference>
<evidence type="ECO:0000313" key="3">
    <source>
        <dbReference type="Proteomes" id="UP000056252"/>
    </source>
</evidence>
<evidence type="ECO:0000259" key="1">
    <source>
        <dbReference type="Pfam" id="PF01965"/>
    </source>
</evidence>
<reference evidence="3" key="1">
    <citation type="submission" date="2015-11" db="EMBL/GenBank/DDBJ databases">
        <authorList>
            <person name="Holder M.E."/>
            <person name="Ajami N.J."/>
            <person name="Petrosino J.F."/>
        </authorList>
    </citation>
    <scope>NUCLEOTIDE SEQUENCE [LARGE SCALE GENOMIC DNA]</scope>
    <source>
        <strain evidence="3">F0113</strain>
    </source>
</reference>
<dbReference type="Gene3D" id="3.40.50.880">
    <property type="match status" value="1"/>
</dbReference>
<dbReference type="InterPro" id="IPR050325">
    <property type="entry name" value="Prot/Nucl_acid_deglycase"/>
</dbReference>
<keyword evidence="3" id="KW-1185">Reference proteome</keyword>
<dbReference type="SUPFAM" id="SSF52317">
    <property type="entry name" value="Class I glutamine amidotransferase-like"/>
    <property type="match status" value="1"/>
</dbReference>
<dbReference type="CDD" id="cd03135">
    <property type="entry name" value="GATase1_DJ-1"/>
    <property type="match status" value="1"/>
</dbReference>
<protein>
    <submittedName>
        <fullName evidence="2">Thiamine biosynthesis protein ThiJ</fullName>
    </submittedName>
</protein>
<dbReference type="OrthoDB" id="9792284at2"/>
<dbReference type="Pfam" id="PF01965">
    <property type="entry name" value="DJ-1_PfpI"/>
    <property type="match status" value="1"/>
</dbReference>
<dbReference type="EMBL" id="CP013195">
    <property type="protein sequence ID" value="ALO49456.1"/>
    <property type="molecule type" value="Genomic_DNA"/>
</dbReference>
<evidence type="ECO:0000313" key="2">
    <source>
        <dbReference type="EMBL" id="ALO49456.1"/>
    </source>
</evidence>
<proteinExistence type="predicted"/>
<dbReference type="RefSeq" id="WP_025065214.1">
    <property type="nucleotide sequence ID" value="NZ_CP013195.1"/>
</dbReference>
<organism evidence="2 3">
    <name type="scientific">Hoylesella enoeca</name>
    <dbReference type="NCBI Taxonomy" id="76123"/>
    <lineage>
        <taxon>Bacteria</taxon>
        <taxon>Pseudomonadati</taxon>
        <taxon>Bacteroidota</taxon>
        <taxon>Bacteroidia</taxon>
        <taxon>Bacteroidales</taxon>
        <taxon>Prevotellaceae</taxon>
        <taxon>Hoylesella</taxon>
    </lineage>
</organism>